<gene>
    <name evidence="1" type="ORF">RM550_07320</name>
</gene>
<evidence type="ECO:0008006" key="3">
    <source>
        <dbReference type="Google" id="ProtNLM"/>
    </source>
</evidence>
<accession>A0ABU2T2T5</accession>
<dbReference type="Proteomes" id="UP001180551">
    <property type="component" value="Unassembled WGS sequence"/>
</dbReference>
<comment type="caution">
    <text evidence="1">The sequence shown here is derived from an EMBL/GenBank/DDBJ whole genome shotgun (WGS) entry which is preliminary data.</text>
</comment>
<organism evidence="1 2">
    <name type="scientific">Streptomyces mooreae</name>
    <dbReference type="NCBI Taxonomy" id="3075523"/>
    <lineage>
        <taxon>Bacteria</taxon>
        <taxon>Bacillati</taxon>
        <taxon>Actinomycetota</taxon>
        <taxon>Actinomycetes</taxon>
        <taxon>Kitasatosporales</taxon>
        <taxon>Streptomycetaceae</taxon>
        <taxon>Streptomyces</taxon>
    </lineage>
</organism>
<reference evidence="1" key="1">
    <citation type="submission" date="2024-05" db="EMBL/GenBank/DDBJ databases">
        <title>30 novel species of actinomycetes from the DSMZ collection.</title>
        <authorList>
            <person name="Nouioui I."/>
        </authorList>
    </citation>
    <scope>NUCLEOTIDE SEQUENCE</scope>
    <source>
        <strain evidence="1">DSM 41527</strain>
    </source>
</reference>
<proteinExistence type="predicted"/>
<keyword evidence="2" id="KW-1185">Reference proteome</keyword>
<sequence>MPFDDDFIDCELCDPTDGSEPYPYPHCCHCGADGSSERHDRICG</sequence>
<name>A0ABU2T2T5_9ACTN</name>
<dbReference type="RefSeq" id="WP_311622888.1">
    <property type="nucleotide sequence ID" value="NZ_JAVRFE010000007.1"/>
</dbReference>
<protein>
    <recommendedName>
        <fullName evidence="3">Small CPxCG-related zinc finger protein</fullName>
    </recommendedName>
</protein>
<dbReference type="EMBL" id="JAVRFE010000007">
    <property type="protein sequence ID" value="MDT0455548.1"/>
    <property type="molecule type" value="Genomic_DNA"/>
</dbReference>
<evidence type="ECO:0000313" key="1">
    <source>
        <dbReference type="EMBL" id="MDT0455548.1"/>
    </source>
</evidence>
<evidence type="ECO:0000313" key="2">
    <source>
        <dbReference type="Proteomes" id="UP001180551"/>
    </source>
</evidence>